<reference evidence="4 5" key="1">
    <citation type="submission" date="2023-10" db="EMBL/GenBank/DDBJ databases">
        <title>Complete Genome Sequence of Limnobacter thiooxidans CS-K2T, Isolated from freshwater lake sediments in Bavaria, Germany.</title>
        <authorList>
            <person name="Naruki M."/>
            <person name="Watanabe A."/>
            <person name="Warashina T."/>
            <person name="Morita T."/>
            <person name="Arakawa K."/>
        </authorList>
    </citation>
    <scope>NUCLEOTIDE SEQUENCE [LARGE SCALE GENOMIC DNA]</scope>
    <source>
        <strain evidence="4 5">CS-K2</strain>
    </source>
</reference>
<dbReference type="InterPro" id="IPR013126">
    <property type="entry name" value="Hsp_70_fam"/>
</dbReference>
<dbReference type="PRINTS" id="PR00301">
    <property type="entry name" value="HEATSHOCK70"/>
</dbReference>
<dbReference type="SUPFAM" id="SSF100920">
    <property type="entry name" value="Heat shock protein 70kD (HSP70), peptide-binding domain"/>
    <property type="match status" value="1"/>
</dbReference>
<dbReference type="KEGG" id="lto:RGQ30_09590"/>
<dbReference type="Gene3D" id="3.30.420.40">
    <property type="match status" value="2"/>
</dbReference>
<organism evidence="4 5">
    <name type="scientific">Limnobacter thiooxidans</name>
    <dbReference type="NCBI Taxonomy" id="131080"/>
    <lineage>
        <taxon>Bacteria</taxon>
        <taxon>Pseudomonadati</taxon>
        <taxon>Pseudomonadota</taxon>
        <taxon>Betaproteobacteria</taxon>
        <taxon>Burkholderiales</taxon>
        <taxon>Burkholderiaceae</taxon>
        <taxon>Limnobacter</taxon>
    </lineage>
</organism>
<evidence type="ECO:0000313" key="5">
    <source>
        <dbReference type="Proteomes" id="UP001329151"/>
    </source>
</evidence>
<evidence type="ECO:0000256" key="3">
    <source>
        <dbReference type="ARBA" id="ARBA00022840"/>
    </source>
</evidence>
<gene>
    <name evidence="4" type="ORF">RGQ30_09590</name>
</gene>
<dbReference type="PANTHER" id="PTHR19375">
    <property type="entry name" value="HEAT SHOCK PROTEIN 70KDA"/>
    <property type="match status" value="1"/>
</dbReference>
<keyword evidence="3" id="KW-0067">ATP-binding</keyword>
<comment type="similarity">
    <text evidence="1">Belongs to the heat shock protein 70 family.</text>
</comment>
<dbReference type="Pfam" id="PF00012">
    <property type="entry name" value="HSP70"/>
    <property type="match status" value="1"/>
</dbReference>
<dbReference type="EMBL" id="AP028947">
    <property type="protein sequence ID" value="BET25458.1"/>
    <property type="molecule type" value="Genomic_DNA"/>
</dbReference>
<dbReference type="GO" id="GO:0140662">
    <property type="term" value="F:ATP-dependent protein folding chaperone"/>
    <property type="evidence" value="ECO:0007669"/>
    <property type="project" value="InterPro"/>
</dbReference>
<dbReference type="FunFam" id="3.30.420.40:FF:000028">
    <property type="entry name" value="heat shock 70 kDa protein-like"/>
    <property type="match status" value="1"/>
</dbReference>
<keyword evidence="5" id="KW-1185">Reference proteome</keyword>
<proteinExistence type="inferred from homology"/>
<evidence type="ECO:0000313" key="4">
    <source>
        <dbReference type="EMBL" id="BET25458.1"/>
    </source>
</evidence>
<dbReference type="AlphaFoldDB" id="A0AA86IY72"/>
<dbReference type="InterPro" id="IPR018181">
    <property type="entry name" value="Heat_shock_70_CS"/>
</dbReference>
<sequence>MGTDQQFDLGGKNYSATELSALLLRHLKDEAQAQLNSEIVEAVVSVPAYFNESQRRATKQAGELAGLKIERLINEPTAAAIFCSMADLSRNKTVLVFDLGGGTLDVTILNQYQSVIEIIATAGNHQLGGEDLTDAIVTYFLKEHDLLRSEVDCHELAQLRHHVEYIKRGLSLKDAISTHVQLAGVSRLLVLTAEKLASIIEPHLQKMHAVLKQALRDAGVMTTQLDEVILVGGGTRALAVADLVRKYCGCEVLRHTNPDEAIALGAALQAALKSQDQSISDLILTDVCPHSLGVEVANRGWSGQIQTGHFSSIIDRNVVVPCSRERRFFTVSDNQTEVRLKVYQGEHRRVEKNLLLGELQISVDARPAGEQAVDVRFSYDINGLLEVIAKVAQTGLSYSKLMLPQQGVLSEEEVTQSLQRLSALKTHPREKQVNQVLLTRAERVFQMTLGQLRDQLEHLIRQYEFALDSQDERKIRAAVTTLLPLLEQLDNEEIQ</sequence>
<accession>A0AA86IY72</accession>
<dbReference type="GO" id="GO:0005524">
    <property type="term" value="F:ATP binding"/>
    <property type="evidence" value="ECO:0007669"/>
    <property type="project" value="UniProtKB-KW"/>
</dbReference>
<dbReference type="Gene3D" id="2.60.34.10">
    <property type="entry name" value="Substrate Binding Domain Of DNAk, Chain A, domain 1"/>
    <property type="match status" value="1"/>
</dbReference>
<evidence type="ECO:0000256" key="1">
    <source>
        <dbReference type="ARBA" id="ARBA00007381"/>
    </source>
</evidence>
<protein>
    <submittedName>
        <fullName evidence="4">Molecular chaperone HscC</fullName>
    </submittedName>
</protein>
<keyword evidence="2" id="KW-0547">Nucleotide-binding</keyword>
<evidence type="ECO:0000256" key="2">
    <source>
        <dbReference type="ARBA" id="ARBA00022741"/>
    </source>
</evidence>
<dbReference type="InterPro" id="IPR043129">
    <property type="entry name" value="ATPase_NBD"/>
</dbReference>
<dbReference type="Proteomes" id="UP001329151">
    <property type="component" value="Chromosome"/>
</dbReference>
<dbReference type="Gene3D" id="3.90.640.10">
    <property type="entry name" value="Actin, Chain A, domain 4"/>
    <property type="match status" value="1"/>
</dbReference>
<dbReference type="PROSITE" id="PS00329">
    <property type="entry name" value="HSP70_2"/>
    <property type="match status" value="1"/>
</dbReference>
<dbReference type="SUPFAM" id="SSF53067">
    <property type="entry name" value="Actin-like ATPase domain"/>
    <property type="match status" value="2"/>
</dbReference>
<name>A0AA86IY72_9BURK</name>
<dbReference type="InterPro" id="IPR029047">
    <property type="entry name" value="HSP70_peptide-bd_sf"/>
</dbReference>